<evidence type="ECO:0000313" key="1">
    <source>
        <dbReference type="EMBL" id="SMX24442.1"/>
    </source>
</evidence>
<dbReference type="RefSeq" id="WP_093974395.1">
    <property type="nucleotide sequence ID" value="NZ_FXXQ01000008.1"/>
</dbReference>
<gene>
    <name evidence="1" type="ORF">BOA8489_02567</name>
</gene>
<organism evidence="1 2">
    <name type="scientific">Boseongicola aestuarii</name>
    <dbReference type="NCBI Taxonomy" id="1470561"/>
    <lineage>
        <taxon>Bacteria</taxon>
        <taxon>Pseudomonadati</taxon>
        <taxon>Pseudomonadota</taxon>
        <taxon>Alphaproteobacteria</taxon>
        <taxon>Rhodobacterales</taxon>
        <taxon>Paracoccaceae</taxon>
        <taxon>Boseongicola</taxon>
    </lineage>
</organism>
<dbReference type="Proteomes" id="UP000201838">
    <property type="component" value="Unassembled WGS sequence"/>
</dbReference>
<accession>A0A238J2I8</accession>
<proteinExistence type="predicted"/>
<dbReference type="AlphaFoldDB" id="A0A238J2I8"/>
<name>A0A238J2I8_9RHOB</name>
<evidence type="ECO:0000313" key="2">
    <source>
        <dbReference type="Proteomes" id="UP000201838"/>
    </source>
</evidence>
<sequence length="114" mass="12538">MTDDPIGKIGADASRQLLAQSEQILRDLMAAFETAAGRLRAKDAPLDTDISSAIVMLAKTRTTVIQEIQTNDKRVQLSGGVFSRKPHNFDSVRDELGRRLDRIRDARGTGDVSE</sequence>
<protein>
    <submittedName>
        <fullName evidence="1">Uncharacterized protein</fullName>
    </submittedName>
</protein>
<dbReference type="OrthoDB" id="7873197at2"/>
<dbReference type="EMBL" id="FXXQ01000008">
    <property type="protein sequence ID" value="SMX24442.1"/>
    <property type="molecule type" value="Genomic_DNA"/>
</dbReference>
<reference evidence="2" key="1">
    <citation type="submission" date="2017-05" db="EMBL/GenBank/DDBJ databases">
        <authorList>
            <person name="Rodrigo-Torres L."/>
            <person name="Arahal R. D."/>
            <person name="Lucena T."/>
        </authorList>
    </citation>
    <scope>NUCLEOTIDE SEQUENCE [LARGE SCALE GENOMIC DNA]</scope>
    <source>
        <strain evidence="2">CECT 8489</strain>
    </source>
</reference>
<keyword evidence="2" id="KW-1185">Reference proteome</keyword>